<dbReference type="PANTHER" id="PTHR30006:SF2">
    <property type="entry name" value="ABC TRANSPORTER SUBSTRATE-BINDING PROTEIN"/>
    <property type="match status" value="1"/>
</dbReference>
<name>A0A2Z3YPX9_9CORY</name>
<dbReference type="Proteomes" id="UP000247696">
    <property type="component" value="Chromosome"/>
</dbReference>
<dbReference type="InterPro" id="IPR006059">
    <property type="entry name" value="SBP"/>
</dbReference>
<evidence type="ECO:0000313" key="4">
    <source>
        <dbReference type="EMBL" id="AWT24960.1"/>
    </source>
</evidence>
<dbReference type="PROSITE" id="PS51257">
    <property type="entry name" value="PROKAR_LIPOPROTEIN"/>
    <property type="match status" value="1"/>
</dbReference>
<evidence type="ECO:0000256" key="3">
    <source>
        <dbReference type="SAM" id="SignalP"/>
    </source>
</evidence>
<dbReference type="AlphaFoldDB" id="A0A2Z3YPX9"/>
<gene>
    <name evidence="4" type="primary">futA1</name>
    <name evidence="4" type="ORF">Csp1_01320</name>
</gene>
<dbReference type="Gene3D" id="3.40.190.10">
    <property type="entry name" value="Periplasmic binding protein-like II"/>
    <property type="match status" value="2"/>
</dbReference>
<evidence type="ECO:0000313" key="5">
    <source>
        <dbReference type="Proteomes" id="UP000247696"/>
    </source>
</evidence>
<reference evidence="5" key="1">
    <citation type="submission" date="2017-11" db="EMBL/GenBank/DDBJ databases">
        <title>Otitis media/interna in a cat caused by the recently described species Corynebacterium provencense.</title>
        <authorList>
            <person name="Kittl S."/>
            <person name="Brodard I."/>
            <person name="Rychener L."/>
            <person name="Jores J."/>
            <person name="Roosje P."/>
            <person name="Gobeli Brawand S."/>
        </authorList>
    </citation>
    <scope>NUCLEOTIDE SEQUENCE [LARGE SCALE GENOMIC DNA]</scope>
    <source>
        <strain evidence="5">17KM38</strain>
    </source>
</reference>
<feature type="region of interest" description="Disordered" evidence="2">
    <location>
        <begin position="30"/>
        <end position="57"/>
    </location>
</feature>
<feature type="chain" id="PRO_5039530251" evidence="3">
    <location>
        <begin position="26"/>
        <end position="388"/>
    </location>
</feature>
<organism evidence="4 5">
    <name type="scientific">Corynebacterium provencense</name>
    <dbReference type="NCBI Taxonomy" id="1737425"/>
    <lineage>
        <taxon>Bacteria</taxon>
        <taxon>Bacillati</taxon>
        <taxon>Actinomycetota</taxon>
        <taxon>Actinomycetes</taxon>
        <taxon>Mycobacteriales</taxon>
        <taxon>Corynebacteriaceae</taxon>
        <taxon>Corynebacterium</taxon>
    </lineage>
</organism>
<dbReference type="PANTHER" id="PTHR30006">
    <property type="entry name" value="THIAMINE-BINDING PERIPLASMIC PROTEIN-RELATED"/>
    <property type="match status" value="1"/>
</dbReference>
<proteinExistence type="predicted"/>
<protein>
    <submittedName>
        <fullName evidence="4">Iron uptake protein A1</fullName>
    </submittedName>
</protein>
<keyword evidence="1 3" id="KW-0732">Signal</keyword>
<dbReference type="EMBL" id="CP024988">
    <property type="protein sequence ID" value="AWT24960.1"/>
    <property type="molecule type" value="Genomic_DNA"/>
</dbReference>
<dbReference type="KEGG" id="cpre:Csp1_01320"/>
<keyword evidence="5" id="KW-1185">Reference proteome</keyword>
<feature type="signal peptide" evidence="3">
    <location>
        <begin position="1"/>
        <end position="25"/>
    </location>
</feature>
<accession>A0A2Z3YPX9</accession>
<evidence type="ECO:0000256" key="1">
    <source>
        <dbReference type="ARBA" id="ARBA00022729"/>
    </source>
</evidence>
<dbReference type="OrthoDB" id="366726at2"/>
<dbReference type="Pfam" id="PF01547">
    <property type="entry name" value="SBP_bac_1"/>
    <property type="match status" value="1"/>
</dbReference>
<dbReference type="SUPFAM" id="SSF53850">
    <property type="entry name" value="Periplasmic binding protein-like II"/>
    <property type="match status" value="1"/>
</dbReference>
<evidence type="ECO:0000256" key="2">
    <source>
        <dbReference type="SAM" id="MobiDB-lite"/>
    </source>
</evidence>
<sequence length="388" mass="40578">MQFLRTGRRSSSVVIAALGTLALTAAGCSSNSADTPYGDRASDNAATADGRAGVSDEDNKTLDDLYAAAKDGGQSSVNLYSAYAPTDPNTGIGIALKKFEDTFPGITVKSTLISGAELISRTDGETASGNNQGDLVLSGPSDIGYLADNNYLDAFEPVTARDVDSEYSHPDGLYTIPFQSLFGIVYNTDAVTADEVPDSLDDLLDPEWNDRVTFAQPNGFGPSDFSITTLVEAEAIDEDDLQRISDAIPVDNRSASAPDAVTAVAEGRYDLALWGPSQVAATQATLGAPISVGSIPDLQVLNGPGLGLLKNAPSPDAAKLLETWLFTPTAQKLIAEGSFNYGTVPGTPTPPGFPEVGDYDLPTIPAGEFSEKISALRPETERIFGPAI</sequence>